<accession>A0A455T0N4</accession>
<organism evidence="1">
    <name type="scientific">Thermogemmatispora argillosa</name>
    <dbReference type="NCBI Taxonomy" id="2045280"/>
    <lineage>
        <taxon>Bacteria</taxon>
        <taxon>Bacillati</taxon>
        <taxon>Chloroflexota</taxon>
        <taxon>Ktedonobacteria</taxon>
        <taxon>Thermogemmatisporales</taxon>
        <taxon>Thermogemmatisporaceae</taxon>
        <taxon>Thermogemmatispora</taxon>
    </lineage>
</organism>
<reference evidence="1" key="1">
    <citation type="submission" date="2018-12" db="EMBL/GenBank/DDBJ databases">
        <title>Novel natural products biosynthetic potential of the class Ktedonobacteria.</title>
        <authorList>
            <person name="Zheng Y."/>
            <person name="Saitou A."/>
            <person name="Wang C.M."/>
            <person name="Toyoda A."/>
            <person name="Minakuchi Y."/>
            <person name="Sekiguchi Y."/>
            <person name="Ueda K."/>
            <person name="Takano H."/>
            <person name="Sakai Y."/>
            <person name="Yokota A."/>
            <person name="Yabe S."/>
        </authorList>
    </citation>
    <scope>NUCLEOTIDE SEQUENCE</scope>
    <source>
        <strain evidence="1">A3-2</strain>
    </source>
</reference>
<name>A0A455T0N4_9CHLR</name>
<evidence type="ECO:0000313" key="1">
    <source>
        <dbReference type="EMBL" id="BBH93490.1"/>
    </source>
</evidence>
<protein>
    <submittedName>
        <fullName evidence="1">Uncharacterized protein</fullName>
    </submittedName>
</protein>
<dbReference type="EMBL" id="AP019377">
    <property type="protein sequence ID" value="BBH93490.1"/>
    <property type="molecule type" value="Genomic_DNA"/>
</dbReference>
<gene>
    <name evidence="1" type="ORF">KTA_16890</name>
</gene>
<proteinExistence type="predicted"/>
<dbReference type="AlphaFoldDB" id="A0A455T0N4"/>
<sequence>MRKQSGGIRVAVEGRPPIPSFACSGWFVTTAGWLAGERTGREARQENLLSEEQISLGGMEEQGRGKKVWGQLWTALSGSSGL</sequence>